<protein>
    <submittedName>
        <fullName evidence="1">Phi13 family phage major tail protein</fullName>
    </submittedName>
</protein>
<organism evidence="1 2">
    <name type="scientific">Bacillus cereus (strain VD146)</name>
    <dbReference type="NCBI Taxonomy" id="1053236"/>
    <lineage>
        <taxon>Bacteria</taxon>
        <taxon>Bacillati</taxon>
        <taxon>Bacillota</taxon>
        <taxon>Bacilli</taxon>
        <taxon>Bacillales</taxon>
        <taxon>Bacillaceae</taxon>
        <taxon>Bacillus</taxon>
        <taxon>Bacillus cereus group</taxon>
    </lineage>
</organism>
<evidence type="ECO:0000313" key="1">
    <source>
        <dbReference type="EMBL" id="EOP46621.1"/>
    </source>
</evidence>
<dbReference type="AlphaFoldDB" id="R8NJA7"/>
<name>R8NJA7_BACCX</name>
<proteinExistence type="predicted"/>
<evidence type="ECO:0000313" key="2">
    <source>
        <dbReference type="Proteomes" id="UP000014020"/>
    </source>
</evidence>
<sequence>MAGTLIGLKELTYAKLKNDDETGVSYDAVKKIIGAINASIKPKSSSETLYADDGAADTVSALGETEVEFEVKDIPLAIQADLLGHTVKNGVLIKNASDIAPYVAIGFKALKSNGKYRFMWLLKGRFELLEENYETKGDKVNFQTPKIKGSFIKVDATGDWQYTGDEDETDFKPETGANWFKDVFNPNASTGGTTK</sequence>
<dbReference type="PATRIC" id="fig|1053236.3.peg.622"/>
<dbReference type="Proteomes" id="UP000014020">
    <property type="component" value="Unassembled WGS sequence"/>
</dbReference>
<accession>R8NJA7</accession>
<dbReference type="RefSeq" id="WP_016119049.1">
    <property type="nucleotide sequence ID" value="NZ_KB976673.1"/>
</dbReference>
<comment type="caution">
    <text evidence="1">The sequence shown here is derived from an EMBL/GenBank/DDBJ whole genome shotgun (WGS) entry which is preliminary data.</text>
</comment>
<dbReference type="HOGENOM" id="CLU_080118_1_1_9"/>
<gene>
    <name evidence="1" type="ORF">IK1_06030</name>
</gene>
<dbReference type="InterPro" id="IPR006490">
    <property type="entry name" value="Maj_tail_phi13"/>
</dbReference>
<reference evidence="2" key="1">
    <citation type="submission" date="2012-12" db="EMBL/GenBank/DDBJ databases">
        <title>The genome sequence of Bacillus cereus VD146.</title>
        <authorList>
            <consortium name="The Broad Institute Genome Sequencing Platform"/>
            <consortium name="The Broad Institute Genome Sequencing Center for Infectious Disease"/>
            <person name="Feldgarden M."/>
            <person name="Van der Auwera G.A."/>
            <person name="Mahillon J."/>
            <person name="Duprez V."/>
            <person name="Timmery S."/>
            <person name="Mattelet C."/>
            <person name="Dierick K."/>
            <person name="Sun M."/>
            <person name="Yu Z."/>
            <person name="Zhu L."/>
            <person name="Hu X."/>
            <person name="Shank E.B."/>
            <person name="Swiecicka I."/>
            <person name="Hansen B.M."/>
            <person name="Andrup L."/>
            <person name="Walker B."/>
            <person name="Young S.K."/>
            <person name="Zeng Q."/>
            <person name="Gargeya S."/>
            <person name="Fitzgerald M."/>
            <person name="Haas B."/>
            <person name="Abouelleil A."/>
            <person name="Alvarado L."/>
            <person name="Arachchi H.M."/>
            <person name="Berlin A.M."/>
            <person name="Chapman S.B."/>
            <person name="Dewar J."/>
            <person name="Goldberg J."/>
            <person name="Griggs A."/>
            <person name="Gujja S."/>
            <person name="Hansen M."/>
            <person name="Howarth C."/>
            <person name="Imamovic A."/>
            <person name="Larimer J."/>
            <person name="McCowan C."/>
            <person name="Murphy C."/>
            <person name="Neiman D."/>
            <person name="Pearson M."/>
            <person name="Priest M."/>
            <person name="Roberts A."/>
            <person name="Saif S."/>
            <person name="Shea T."/>
            <person name="Sisk P."/>
            <person name="Sykes S."/>
            <person name="Wortman J."/>
            <person name="Nusbaum C."/>
            <person name="Birren B."/>
        </authorList>
    </citation>
    <scope>NUCLEOTIDE SEQUENCE [LARGE SCALE GENOMIC DNA]</scope>
    <source>
        <strain evidence="2">VD146</strain>
    </source>
</reference>
<dbReference type="EMBL" id="AHFE01000014">
    <property type="protein sequence ID" value="EOP46621.1"/>
    <property type="molecule type" value="Genomic_DNA"/>
</dbReference>
<dbReference type="NCBIfam" id="TIGR01603">
    <property type="entry name" value="maj_tail_phi13"/>
    <property type="match status" value="1"/>
</dbReference>